<dbReference type="EMBL" id="UINC01061450">
    <property type="protein sequence ID" value="SVB87037.1"/>
    <property type="molecule type" value="Genomic_DNA"/>
</dbReference>
<evidence type="ECO:0000313" key="1">
    <source>
        <dbReference type="EMBL" id="SVB87037.1"/>
    </source>
</evidence>
<gene>
    <name evidence="1" type="ORF">METZ01_LOCUS239891</name>
</gene>
<name>A0A382HJC9_9ZZZZ</name>
<organism evidence="1">
    <name type="scientific">marine metagenome</name>
    <dbReference type="NCBI Taxonomy" id="408172"/>
    <lineage>
        <taxon>unclassified sequences</taxon>
        <taxon>metagenomes</taxon>
        <taxon>ecological metagenomes</taxon>
    </lineage>
</organism>
<feature type="non-terminal residue" evidence="1">
    <location>
        <position position="32"/>
    </location>
</feature>
<protein>
    <submittedName>
        <fullName evidence="1">Uncharacterized protein</fullName>
    </submittedName>
</protein>
<reference evidence="1" key="1">
    <citation type="submission" date="2018-05" db="EMBL/GenBank/DDBJ databases">
        <authorList>
            <person name="Lanie J.A."/>
            <person name="Ng W.-L."/>
            <person name="Kazmierczak K.M."/>
            <person name="Andrzejewski T.M."/>
            <person name="Davidsen T.M."/>
            <person name="Wayne K.J."/>
            <person name="Tettelin H."/>
            <person name="Glass J.I."/>
            <person name="Rusch D."/>
            <person name="Podicherti R."/>
            <person name="Tsui H.-C.T."/>
            <person name="Winkler M.E."/>
        </authorList>
    </citation>
    <scope>NUCLEOTIDE SEQUENCE</scope>
</reference>
<dbReference type="AlphaFoldDB" id="A0A382HJC9"/>
<accession>A0A382HJC9</accession>
<proteinExistence type="predicted"/>
<sequence>MIQTLGIALVPFLVAGQSLQSGNQPLLFSANE</sequence>